<keyword evidence="3" id="KW-1185">Reference proteome</keyword>
<evidence type="ECO:0000256" key="1">
    <source>
        <dbReference type="PIRSR" id="PIRSR602401-1"/>
    </source>
</evidence>
<name>A0A6A5V7M4_9PLEO</name>
<reference evidence="2" key="1">
    <citation type="journal article" date="2020" name="Stud. Mycol.">
        <title>101 Dothideomycetes genomes: a test case for predicting lifestyles and emergence of pathogens.</title>
        <authorList>
            <person name="Haridas S."/>
            <person name="Albert R."/>
            <person name="Binder M."/>
            <person name="Bloem J."/>
            <person name="Labutti K."/>
            <person name="Salamov A."/>
            <person name="Andreopoulos B."/>
            <person name="Baker S."/>
            <person name="Barry K."/>
            <person name="Bills G."/>
            <person name="Bluhm B."/>
            <person name="Cannon C."/>
            <person name="Castanera R."/>
            <person name="Culley D."/>
            <person name="Daum C."/>
            <person name="Ezra D."/>
            <person name="Gonzalez J."/>
            <person name="Henrissat B."/>
            <person name="Kuo A."/>
            <person name="Liang C."/>
            <person name="Lipzen A."/>
            <person name="Lutzoni F."/>
            <person name="Magnuson J."/>
            <person name="Mondo S."/>
            <person name="Nolan M."/>
            <person name="Ohm R."/>
            <person name="Pangilinan J."/>
            <person name="Park H.-J."/>
            <person name="Ramirez L."/>
            <person name="Alfaro M."/>
            <person name="Sun H."/>
            <person name="Tritt A."/>
            <person name="Yoshinaga Y."/>
            <person name="Zwiers L.-H."/>
            <person name="Turgeon B."/>
            <person name="Goodwin S."/>
            <person name="Spatafora J."/>
            <person name="Crous P."/>
            <person name="Grigoriev I."/>
        </authorList>
    </citation>
    <scope>NUCLEOTIDE SEQUENCE</scope>
    <source>
        <strain evidence="2">CBS 107.79</strain>
    </source>
</reference>
<dbReference type="Pfam" id="PF00067">
    <property type="entry name" value="p450"/>
    <property type="match status" value="1"/>
</dbReference>
<keyword evidence="1" id="KW-0408">Iron</keyword>
<accession>A0A6A5V7M4</accession>
<protein>
    <submittedName>
        <fullName evidence="2">Benzoate 4-monooxygenase cytochrome P450</fullName>
    </submittedName>
</protein>
<dbReference type="PRINTS" id="PR00463">
    <property type="entry name" value="EP450I"/>
</dbReference>
<dbReference type="PANTHER" id="PTHR24305:SF226">
    <property type="entry name" value="CYTOCHROME P450 MONOOXYGENASE"/>
    <property type="match status" value="1"/>
</dbReference>
<dbReference type="GO" id="GO:0005506">
    <property type="term" value="F:iron ion binding"/>
    <property type="evidence" value="ECO:0007669"/>
    <property type="project" value="InterPro"/>
</dbReference>
<keyword evidence="2" id="KW-0503">Monooxygenase</keyword>
<dbReference type="PANTHER" id="PTHR24305">
    <property type="entry name" value="CYTOCHROME P450"/>
    <property type="match status" value="1"/>
</dbReference>
<evidence type="ECO:0000313" key="3">
    <source>
        <dbReference type="Proteomes" id="UP000800036"/>
    </source>
</evidence>
<gene>
    <name evidence="2" type="ORF">BU23DRAFT_472025</name>
</gene>
<dbReference type="GO" id="GO:0016705">
    <property type="term" value="F:oxidoreductase activity, acting on paired donors, with incorporation or reduction of molecular oxygen"/>
    <property type="evidence" value="ECO:0007669"/>
    <property type="project" value="InterPro"/>
</dbReference>
<dbReference type="InterPro" id="IPR001128">
    <property type="entry name" value="Cyt_P450"/>
</dbReference>
<dbReference type="Gene3D" id="1.10.630.10">
    <property type="entry name" value="Cytochrome P450"/>
    <property type="match status" value="1"/>
</dbReference>
<keyword evidence="1" id="KW-0479">Metal-binding</keyword>
<keyword evidence="1" id="KW-0349">Heme</keyword>
<dbReference type="InterPro" id="IPR050121">
    <property type="entry name" value="Cytochrome_P450_monoxygenase"/>
</dbReference>
<dbReference type="PRINTS" id="PR00385">
    <property type="entry name" value="P450"/>
</dbReference>
<comment type="cofactor">
    <cofactor evidence="1">
        <name>heme</name>
        <dbReference type="ChEBI" id="CHEBI:30413"/>
    </cofactor>
</comment>
<dbReference type="EMBL" id="ML976696">
    <property type="protein sequence ID" value="KAF1971016.1"/>
    <property type="molecule type" value="Genomic_DNA"/>
</dbReference>
<organism evidence="2 3">
    <name type="scientific">Bimuria novae-zelandiae CBS 107.79</name>
    <dbReference type="NCBI Taxonomy" id="1447943"/>
    <lineage>
        <taxon>Eukaryota</taxon>
        <taxon>Fungi</taxon>
        <taxon>Dikarya</taxon>
        <taxon>Ascomycota</taxon>
        <taxon>Pezizomycotina</taxon>
        <taxon>Dothideomycetes</taxon>
        <taxon>Pleosporomycetidae</taxon>
        <taxon>Pleosporales</taxon>
        <taxon>Massarineae</taxon>
        <taxon>Didymosphaeriaceae</taxon>
        <taxon>Bimuria</taxon>
    </lineage>
</organism>
<dbReference type="GO" id="GO:0004497">
    <property type="term" value="F:monooxygenase activity"/>
    <property type="evidence" value="ECO:0007669"/>
    <property type="project" value="UniProtKB-KW"/>
</dbReference>
<dbReference type="InterPro" id="IPR036396">
    <property type="entry name" value="Cyt_P450_sf"/>
</dbReference>
<dbReference type="SUPFAM" id="SSF48264">
    <property type="entry name" value="Cytochrome P450"/>
    <property type="match status" value="1"/>
</dbReference>
<dbReference type="OrthoDB" id="1470350at2759"/>
<feature type="non-terminal residue" evidence="2">
    <location>
        <position position="1"/>
    </location>
</feature>
<dbReference type="Proteomes" id="UP000800036">
    <property type="component" value="Unassembled WGS sequence"/>
</dbReference>
<dbReference type="AlphaFoldDB" id="A0A6A5V7M4"/>
<proteinExistence type="predicted"/>
<evidence type="ECO:0000313" key="2">
    <source>
        <dbReference type="EMBL" id="KAF1971016.1"/>
    </source>
</evidence>
<dbReference type="GO" id="GO:0020037">
    <property type="term" value="F:heme binding"/>
    <property type="evidence" value="ECO:0007669"/>
    <property type="project" value="InterPro"/>
</dbReference>
<dbReference type="InterPro" id="IPR002401">
    <property type="entry name" value="Cyt_P450_E_grp-I"/>
</dbReference>
<keyword evidence="2" id="KW-0560">Oxidoreductase</keyword>
<sequence>LGYLIVATIHNLFFHPLSSAPGPFLARISSLPSFYHACKGDRHLWIWQNFQIYGDKFRAAPNTILFNSPRAYTDIHGTRAYIVRGSFYSAWKRNERDLQLFNITDPSLHATRRKLLNLAFTDQALKAATPVVAKHIDRWIGLLGENEGDSEGWSPPVNMAVAVSQLVFDILGELCFGESFNIKEPGDNELKEVPERILKQIAFGYKLSKSPIFGAILYLQPRGLLKVLEKIRSKQVKVYNTFMENSVDRRIAAHRANPSPEAKDMFHFLLKAIYPDDNLPEYPDRNYFLCEARLNMITGFDTTTTTLSGLFFYLSHYPTVLAKLVMEIRSAFNTSEEIVPGVKLNQCKYLRACIDEGLRLAHPVPGEMPRQVRPGGAVIEAVHYPAGTKVGCAAWAFGRNESVYGDASVFRPERWMPSDEEEFVRLRRAFHPSSIGPLNCVGQGLAMLELQLVMAKTVWAMDFGPAPGVKMENEPELEYPPVYHFKDTHIVTKDGRSLRFRPRFK</sequence>
<feature type="binding site" description="axial binding residue" evidence="1">
    <location>
        <position position="440"/>
    </location>
    <ligand>
        <name>heme</name>
        <dbReference type="ChEBI" id="CHEBI:30413"/>
    </ligand>
    <ligandPart>
        <name>Fe</name>
        <dbReference type="ChEBI" id="CHEBI:18248"/>
    </ligandPart>
</feature>